<dbReference type="GO" id="GO:0019144">
    <property type="term" value="F:ADP-sugar diphosphatase activity"/>
    <property type="evidence" value="ECO:0007669"/>
    <property type="project" value="TreeGrafter"/>
</dbReference>
<dbReference type="NCBIfam" id="TIGR00052">
    <property type="entry name" value="nudix-type nucleoside diphosphatase, YffH/AdpP family"/>
    <property type="match status" value="1"/>
</dbReference>
<feature type="binding site" evidence="13">
    <location>
        <position position="167"/>
    </location>
    <ligand>
        <name>Mg(2+)</name>
        <dbReference type="ChEBI" id="CHEBI:18420"/>
        <label>1</label>
    </ligand>
</feature>
<sequence>MSDDFLPLPSHADIKIKSRHIAWKGRYAVELISFRNRRFDGAWSGLQRWEIWRRGKASAVLPYDPASDTVILIEQIRIAALAAGLEPVMTEIPAGMRDSGEDPAETAHRECLEETGLTLKRLIHAGNYLLTPGGSDETLSLYIGEANSPALYHGDYAGTGGLRAENEDIRIRVVPARQAIEAAIAGQFSNVVTTVALLWLAAQRDRIKRDWLGRDE</sequence>
<dbReference type="PROSITE" id="PS51462">
    <property type="entry name" value="NUDIX"/>
    <property type="match status" value="1"/>
</dbReference>
<keyword evidence="6 16" id="KW-0378">Hydrolase</keyword>
<evidence type="ECO:0000256" key="7">
    <source>
        <dbReference type="ARBA" id="ARBA00022842"/>
    </source>
</evidence>
<comment type="catalytic activity">
    <reaction evidence="12">
        <text>ADP-D-ribose + H2O = D-ribose 5-phosphate + AMP + 2 H(+)</text>
        <dbReference type="Rhea" id="RHEA:10412"/>
        <dbReference type="ChEBI" id="CHEBI:15377"/>
        <dbReference type="ChEBI" id="CHEBI:15378"/>
        <dbReference type="ChEBI" id="CHEBI:57967"/>
        <dbReference type="ChEBI" id="CHEBI:78346"/>
        <dbReference type="ChEBI" id="CHEBI:456215"/>
        <dbReference type="EC" id="3.6.1.13"/>
    </reaction>
</comment>
<dbReference type="InterPro" id="IPR000086">
    <property type="entry name" value="NUDIX_hydrolase_dom"/>
</dbReference>
<gene>
    <name evidence="16" type="ORF">GbCGDNIH9_8487</name>
</gene>
<evidence type="ECO:0000256" key="5">
    <source>
        <dbReference type="ARBA" id="ARBA00022723"/>
    </source>
</evidence>
<evidence type="ECO:0000313" key="17">
    <source>
        <dbReference type="Proteomes" id="UP000182373"/>
    </source>
</evidence>
<protein>
    <recommendedName>
        <fullName evidence="4">ADP-ribose pyrophosphatase</fullName>
        <ecNumber evidence="3">3.6.1.13</ecNumber>
    </recommendedName>
    <alternativeName>
        <fullName evidence="9">ADP-ribose diphosphatase</fullName>
    </alternativeName>
    <alternativeName>
        <fullName evidence="11">ADP-ribose phosphohydrolase</fullName>
    </alternativeName>
    <alternativeName>
        <fullName evidence="10">Adenosine diphosphoribose pyrophosphatase</fullName>
    </alternativeName>
</protein>
<evidence type="ECO:0000256" key="1">
    <source>
        <dbReference type="ARBA" id="ARBA00001946"/>
    </source>
</evidence>
<dbReference type="GO" id="GO:0005829">
    <property type="term" value="C:cytosol"/>
    <property type="evidence" value="ECO:0007669"/>
    <property type="project" value="TreeGrafter"/>
</dbReference>
<organism evidence="16 17">
    <name type="scientific">Granulibacter bethesdensis</name>
    <dbReference type="NCBI Taxonomy" id="364410"/>
    <lineage>
        <taxon>Bacteria</taxon>
        <taxon>Pseudomonadati</taxon>
        <taxon>Pseudomonadota</taxon>
        <taxon>Alphaproteobacteria</taxon>
        <taxon>Acetobacterales</taxon>
        <taxon>Acetobacteraceae</taxon>
        <taxon>Granulibacter</taxon>
    </lineage>
</organism>
<dbReference type="CDD" id="cd24155">
    <property type="entry name" value="NUDIX_ADPRase"/>
    <property type="match status" value="1"/>
</dbReference>
<dbReference type="InterPro" id="IPR015797">
    <property type="entry name" value="NUDIX_hydrolase-like_dom_sf"/>
</dbReference>
<dbReference type="AlphaFoldDB" id="A0AAC9K7B1"/>
<keyword evidence="5 13" id="KW-0479">Metal-binding</keyword>
<dbReference type="Proteomes" id="UP000182373">
    <property type="component" value="Chromosome"/>
</dbReference>
<feature type="binding site" evidence="13">
    <location>
        <position position="110"/>
    </location>
    <ligand>
        <name>Mg(2+)</name>
        <dbReference type="ChEBI" id="CHEBI:18420"/>
        <label>1</label>
    </ligand>
</feature>
<proteinExistence type="inferred from homology"/>
<evidence type="ECO:0000256" key="11">
    <source>
        <dbReference type="ARBA" id="ARBA00033056"/>
    </source>
</evidence>
<evidence type="ECO:0000256" key="10">
    <source>
        <dbReference type="ARBA" id="ARBA00030308"/>
    </source>
</evidence>
<evidence type="ECO:0000256" key="4">
    <source>
        <dbReference type="ARBA" id="ARBA00013297"/>
    </source>
</evidence>
<dbReference type="SUPFAM" id="SSF55811">
    <property type="entry name" value="Nudix"/>
    <property type="match status" value="1"/>
</dbReference>
<feature type="binding site" evidence="13">
    <location>
        <position position="94"/>
    </location>
    <ligand>
        <name>Mg(2+)</name>
        <dbReference type="ChEBI" id="CHEBI:18420"/>
        <label>1</label>
    </ligand>
</feature>
<evidence type="ECO:0000256" key="2">
    <source>
        <dbReference type="ARBA" id="ARBA00007482"/>
    </source>
</evidence>
<comment type="similarity">
    <text evidence="2">Belongs to the Nudix hydrolase family. NudF subfamily.</text>
</comment>
<evidence type="ECO:0000256" key="14">
    <source>
        <dbReference type="PIRSR" id="PIRSR604385-3"/>
    </source>
</evidence>
<dbReference type="GO" id="GO:0006753">
    <property type="term" value="P:nucleoside phosphate metabolic process"/>
    <property type="evidence" value="ECO:0007669"/>
    <property type="project" value="TreeGrafter"/>
</dbReference>
<comment type="cofactor">
    <cofactor evidence="1 13">
        <name>Mg(2+)</name>
        <dbReference type="ChEBI" id="CHEBI:18420"/>
    </cofactor>
</comment>
<reference evidence="17" key="1">
    <citation type="submission" date="2016-11" db="EMBL/GenBank/DDBJ databases">
        <title>Comparative genomic and phenotypic analysis of Granulibacter bethesdensis clinical isolates from patients with chronic granulomatous disease.</title>
        <authorList>
            <person name="Zarember K.A."/>
            <person name="Porcella S.F."/>
            <person name="Chu J."/>
            <person name="Ding L."/>
            <person name="Dahlstrom E."/>
            <person name="Barbian K."/>
            <person name="Martens C."/>
            <person name="Sykora L."/>
            <person name="Kramer S."/>
            <person name="Pettinato A.M."/>
            <person name="Hong H."/>
            <person name="Wald G."/>
            <person name="Berg L.J."/>
            <person name="Rogge L.S."/>
            <person name="Greenberg D.E."/>
            <person name="Falcone E.L."/>
            <person name="Neves J.F."/>
            <person name="Simoes M.J."/>
            <person name="Casal M."/>
            <person name="Rodriguez-Lopez F.C."/>
            <person name="Zelazny A."/>
            <person name="Gallin J.I."/>
            <person name="Holland S.M."/>
        </authorList>
    </citation>
    <scope>NUCLEOTIDE SEQUENCE [LARGE SCALE GENOMIC DNA]</scope>
    <source>
        <strain evidence="17">NIH9.1</strain>
    </source>
</reference>
<evidence type="ECO:0000313" key="16">
    <source>
        <dbReference type="EMBL" id="APH54265.1"/>
    </source>
</evidence>
<feature type="binding site" evidence="13">
    <location>
        <position position="114"/>
    </location>
    <ligand>
        <name>Mg(2+)</name>
        <dbReference type="ChEBI" id="CHEBI:18420"/>
        <label>1</label>
    </ligand>
</feature>
<dbReference type="EMBL" id="CP018191">
    <property type="protein sequence ID" value="APH54265.1"/>
    <property type="molecule type" value="Genomic_DNA"/>
</dbReference>
<dbReference type="PANTHER" id="PTHR11839:SF5">
    <property type="entry name" value="ADP-RIBOSE PYROPHOSPHATASE"/>
    <property type="match status" value="1"/>
</dbReference>
<keyword evidence="7 13" id="KW-0460">Magnesium</keyword>
<dbReference type="InterPro" id="IPR004385">
    <property type="entry name" value="NDP_pyrophosphatase"/>
</dbReference>
<dbReference type="GO" id="GO:0047631">
    <property type="term" value="F:ADP-ribose diphosphatase activity"/>
    <property type="evidence" value="ECO:0007669"/>
    <property type="project" value="UniProtKB-EC"/>
</dbReference>
<comment type="function">
    <text evidence="8">Acts on ADP-mannose and ADP-glucose as well as ADP-ribose. Prevents glycogen biosynthesis. The reaction catalyzed by this enzyme is a limiting step of the gluconeogenic process.</text>
</comment>
<feature type="short sequence motif" description="Nudix box" evidence="14">
    <location>
        <begin position="95"/>
        <end position="117"/>
    </location>
</feature>
<dbReference type="Pfam" id="PF00293">
    <property type="entry name" value="NUDIX"/>
    <property type="match status" value="1"/>
</dbReference>
<feature type="domain" description="Nudix hydrolase" evidence="15">
    <location>
        <begin position="53"/>
        <end position="201"/>
    </location>
</feature>
<evidence type="ECO:0000256" key="3">
    <source>
        <dbReference type="ARBA" id="ARBA00012453"/>
    </source>
</evidence>
<name>A0AAC9K7B1_9PROT</name>
<accession>A0AAC9K7B1</accession>
<evidence type="ECO:0000256" key="8">
    <source>
        <dbReference type="ARBA" id="ARBA00025164"/>
    </source>
</evidence>
<dbReference type="EC" id="3.6.1.13" evidence="3"/>
<dbReference type="RefSeq" id="WP_072572350.1">
    <property type="nucleotide sequence ID" value="NZ_CP018191.1"/>
</dbReference>
<dbReference type="GO" id="GO:0046872">
    <property type="term" value="F:metal ion binding"/>
    <property type="evidence" value="ECO:0007669"/>
    <property type="project" value="UniProtKB-KW"/>
</dbReference>
<evidence type="ECO:0000259" key="15">
    <source>
        <dbReference type="PROSITE" id="PS51462"/>
    </source>
</evidence>
<evidence type="ECO:0000256" key="6">
    <source>
        <dbReference type="ARBA" id="ARBA00022801"/>
    </source>
</evidence>
<evidence type="ECO:0000256" key="13">
    <source>
        <dbReference type="PIRSR" id="PIRSR604385-2"/>
    </source>
</evidence>
<dbReference type="PANTHER" id="PTHR11839">
    <property type="entry name" value="UDP/ADP-SUGAR PYROPHOSPHATASE"/>
    <property type="match status" value="1"/>
</dbReference>
<dbReference type="GO" id="GO:0019693">
    <property type="term" value="P:ribose phosphate metabolic process"/>
    <property type="evidence" value="ECO:0007669"/>
    <property type="project" value="TreeGrafter"/>
</dbReference>
<dbReference type="Gene3D" id="3.90.79.10">
    <property type="entry name" value="Nucleoside Triphosphate Pyrophosphohydrolase"/>
    <property type="match status" value="1"/>
</dbReference>
<evidence type="ECO:0000256" key="9">
    <source>
        <dbReference type="ARBA" id="ARBA00030162"/>
    </source>
</evidence>
<evidence type="ECO:0000256" key="12">
    <source>
        <dbReference type="ARBA" id="ARBA00049546"/>
    </source>
</evidence>